<dbReference type="PANTHER" id="PTHR21237">
    <property type="entry name" value="GRPE PROTEIN"/>
    <property type="match status" value="1"/>
</dbReference>
<sequence length="203" mass="23260">MGPLAEGQPLRQRAEQEGDRVLREEEHNRREEELQEPGEPAAEEPQEQAGAQEELTALREELEAVRRERDSYLEHMQRLKAELDNSRKRMERERSRIVQLASENLIRELLPVLDNLERALESKGDIHEGVRAIRDQLLEILRNEGLTPVASDGQHFDPSVHEAVMGQPSEEHEEDTVLQTVQKGYLLHGKPVRPAKVIVAKQV</sequence>
<dbReference type="InterPro" id="IPR013805">
    <property type="entry name" value="GrpE_CC"/>
</dbReference>
<dbReference type="SUPFAM" id="SSF58014">
    <property type="entry name" value="Coiled-coil domain of nucleotide exchange factor GrpE"/>
    <property type="match status" value="1"/>
</dbReference>
<dbReference type="GO" id="GO:0005737">
    <property type="term" value="C:cytoplasm"/>
    <property type="evidence" value="ECO:0007669"/>
    <property type="project" value="UniProtKB-SubCell"/>
</dbReference>
<evidence type="ECO:0000256" key="4">
    <source>
        <dbReference type="ARBA" id="ARBA00022490"/>
    </source>
</evidence>
<dbReference type="GO" id="GO:0051082">
    <property type="term" value="F:unfolded protein binding"/>
    <property type="evidence" value="ECO:0007669"/>
    <property type="project" value="TreeGrafter"/>
</dbReference>
<dbReference type="EMBL" id="SKBU01000028">
    <property type="protein sequence ID" value="TCJ15138.1"/>
    <property type="molecule type" value="Genomic_DNA"/>
</dbReference>
<evidence type="ECO:0000256" key="9">
    <source>
        <dbReference type="ARBA" id="ARBA00076414"/>
    </source>
</evidence>
<dbReference type="Proteomes" id="UP000295244">
    <property type="component" value="Unassembled WGS sequence"/>
</dbReference>
<evidence type="ECO:0000313" key="14">
    <source>
        <dbReference type="EMBL" id="TCJ15138.1"/>
    </source>
</evidence>
<dbReference type="GO" id="GO:0051087">
    <property type="term" value="F:protein-folding chaperone binding"/>
    <property type="evidence" value="ECO:0007669"/>
    <property type="project" value="InterPro"/>
</dbReference>
<evidence type="ECO:0000256" key="6">
    <source>
        <dbReference type="ARBA" id="ARBA00023186"/>
    </source>
</evidence>
<feature type="compositionally biased region" description="Acidic residues" evidence="13">
    <location>
        <begin position="33"/>
        <end position="46"/>
    </location>
</feature>
<evidence type="ECO:0000256" key="5">
    <source>
        <dbReference type="ARBA" id="ARBA00023016"/>
    </source>
</evidence>
<dbReference type="HAMAP" id="MF_01151">
    <property type="entry name" value="GrpE"/>
    <property type="match status" value="1"/>
</dbReference>
<evidence type="ECO:0000256" key="11">
    <source>
        <dbReference type="RuleBase" id="RU000639"/>
    </source>
</evidence>
<dbReference type="InterPro" id="IPR009012">
    <property type="entry name" value="GrpE_head"/>
</dbReference>
<comment type="subcellular location">
    <subcellularLocation>
        <location evidence="1 10">Cytoplasm</location>
    </subcellularLocation>
</comment>
<evidence type="ECO:0000256" key="3">
    <source>
        <dbReference type="ARBA" id="ARBA00011738"/>
    </source>
</evidence>
<dbReference type="CDD" id="cd00446">
    <property type="entry name" value="GrpE"/>
    <property type="match status" value="1"/>
</dbReference>
<reference evidence="14 15" key="1">
    <citation type="submission" date="2019-03" db="EMBL/GenBank/DDBJ databases">
        <title>Whole genome sequence of a novel Rubrobacter taiwanensis strain, isolated from Yellowstone National Park.</title>
        <authorList>
            <person name="Freed S."/>
            <person name="Ramaley R.F."/>
            <person name="Kyndt J.A."/>
        </authorList>
    </citation>
    <scope>NUCLEOTIDE SEQUENCE [LARGE SCALE GENOMIC DNA]</scope>
    <source>
        <strain evidence="14 15">Yellowstone</strain>
    </source>
</reference>
<evidence type="ECO:0000256" key="10">
    <source>
        <dbReference type="HAMAP-Rule" id="MF_01151"/>
    </source>
</evidence>
<organism evidence="14 15">
    <name type="scientific">Rubrobacter taiwanensis</name>
    <dbReference type="NCBI Taxonomy" id="185139"/>
    <lineage>
        <taxon>Bacteria</taxon>
        <taxon>Bacillati</taxon>
        <taxon>Actinomycetota</taxon>
        <taxon>Rubrobacteria</taxon>
        <taxon>Rubrobacterales</taxon>
        <taxon>Rubrobacteraceae</taxon>
        <taxon>Rubrobacter</taxon>
    </lineage>
</organism>
<keyword evidence="15" id="KW-1185">Reference proteome</keyword>
<comment type="function">
    <text evidence="7 10 11">Participates actively in the response to hyperosmotic and heat shock by preventing the aggregation of stress-denatured proteins, in association with DnaK and GrpE. It is the nucleotide exchange factor for DnaK and may function as a thermosensor. Unfolded proteins bind initially to DnaJ; upon interaction with the DnaJ-bound protein, DnaK hydrolyzes its bound ATP, resulting in the formation of a stable complex. GrpE releases ADP from DnaK; ATP binding to DnaK triggers the release of the substrate protein, thus completing the reaction cycle. Several rounds of ATP-dependent interactions between DnaJ, DnaK and GrpE are required for fully efficient folding.</text>
</comment>
<dbReference type="PROSITE" id="PS01071">
    <property type="entry name" value="GRPE"/>
    <property type="match status" value="1"/>
</dbReference>
<gene>
    <name evidence="10" type="primary">grpE</name>
    <name evidence="14" type="ORF">E0L93_13365</name>
</gene>
<feature type="region of interest" description="Disordered" evidence="13">
    <location>
        <begin position="1"/>
        <end position="52"/>
    </location>
</feature>
<dbReference type="Gene3D" id="2.30.22.10">
    <property type="entry name" value="Head domain of nucleotide exchange factor GrpE"/>
    <property type="match status" value="1"/>
</dbReference>
<comment type="similarity">
    <text evidence="2 10 12">Belongs to the GrpE family.</text>
</comment>
<accession>A0A4R1BDR9</accession>
<feature type="compositionally biased region" description="Basic and acidic residues" evidence="13">
    <location>
        <begin position="12"/>
        <end position="32"/>
    </location>
</feature>
<dbReference type="Pfam" id="PF01025">
    <property type="entry name" value="GrpE"/>
    <property type="match status" value="1"/>
</dbReference>
<keyword evidence="4 10" id="KW-0963">Cytoplasm</keyword>
<dbReference type="GO" id="GO:0006457">
    <property type="term" value="P:protein folding"/>
    <property type="evidence" value="ECO:0007669"/>
    <property type="project" value="InterPro"/>
</dbReference>
<proteinExistence type="inferred from homology"/>
<evidence type="ECO:0000313" key="15">
    <source>
        <dbReference type="Proteomes" id="UP000295244"/>
    </source>
</evidence>
<dbReference type="Gene3D" id="3.90.20.20">
    <property type="match status" value="1"/>
</dbReference>
<keyword evidence="6 10" id="KW-0143">Chaperone</keyword>
<evidence type="ECO:0000256" key="13">
    <source>
        <dbReference type="SAM" id="MobiDB-lite"/>
    </source>
</evidence>
<dbReference type="FunFam" id="2.30.22.10:FF:000001">
    <property type="entry name" value="Protein GrpE"/>
    <property type="match status" value="1"/>
</dbReference>
<dbReference type="PRINTS" id="PR00773">
    <property type="entry name" value="GRPEPROTEIN"/>
</dbReference>
<dbReference type="AlphaFoldDB" id="A0A4R1BDR9"/>
<comment type="caution">
    <text evidence="14">The sequence shown here is derived from an EMBL/GenBank/DDBJ whole genome shotgun (WGS) entry which is preliminary data.</text>
</comment>
<evidence type="ECO:0000256" key="7">
    <source>
        <dbReference type="ARBA" id="ARBA00053401"/>
    </source>
</evidence>
<dbReference type="InterPro" id="IPR000740">
    <property type="entry name" value="GrpE"/>
</dbReference>
<evidence type="ECO:0000256" key="1">
    <source>
        <dbReference type="ARBA" id="ARBA00004496"/>
    </source>
</evidence>
<evidence type="ECO:0000256" key="12">
    <source>
        <dbReference type="RuleBase" id="RU004478"/>
    </source>
</evidence>
<evidence type="ECO:0000256" key="2">
    <source>
        <dbReference type="ARBA" id="ARBA00009054"/>
    </source>
</evidence>
<dbReference type="PANTHER" id="PTHR21237:SF23">
    <property type="entry name" value="GRPE PROTEIN HOMOLOG, MITOCHONDRIAL"/>
    <property type="match status" value="1"/>
</dbReference>
<protein>
    <recommendedName>
        <fullName evidence="8 10">Protein GrpE</fullName>
    </recommendedName>
    <alternativeName>
        <fullName evidence="9 10">HSP-70 cofactor</fullName>
    </alternativeName>
</protein>
<name>A0A4R1BDR9_9ACTN</name>
<dbReference type="GO" id="GO:0042803">
    <property type="term" value="F:protein homodimerization activity"/>
    <property type="evidence" value="ECO:0007669"/>
    <property type="project" value="InterPro"/>
</dbReference>
<dbReference type="SUPFAM" id="SSF51064">
    <property type="entry name" value="Head domain of nucleotide exchange factor GrpE"/>
    <property type="match status" value="1"/>
</dbReference>
<dbReference type="GO" id="GO:0000774">
    <property type="term" value="F:adenyl-nucleotide exchange factor activity"/>
    <property type="evidence" value="ECO:0007669"/>
    <property type="project" value="InterPro"/>
</dbReference>
<keyword evidence="5 10" id="KW-0346">Stress response</keyword>
<dbReference type="OrthoDB" id="5191115at2"/>
<evidence type="ECO:0000256" key="8">
    <source>
        <dbReference type="ARBA" id="ARBA00072274"/>
    </source>
</evidence>
<comment type="subunit">
    <text evidence="3 10">Homodimer.</text>
</comment>